<dbReference type="InterPro" id="IPR002317">
    <property type="entry name" value="Ser-tRNA-ligase_type_1"/>
</dbReference>
<comment type="catalytic activity">
    <reaction evidence="10 12">
        <text>tRNA(Sec) + L-serine + ATP = L-seryl-tRNA(Sec) + AMP + diphosphate + H(+)</text>
        <dbReference type="Rhea" id="RHEA:42580"/>
        <dbReference type="Rhea" id="RHEA-COMP:9742"/>
        <dbReference type="Rhea" id="RHEA-COMP:10128"/>
        <dbReference type="ChEBI" id="CHEBI:15378"/>
        <dbReference type="ChEBI" id="CHEBI:30616"/>
        <dbReference type="ChEBI" id="CHEBI:33019"/>
        <dbReference type="ChEBI" id="CHEBI:33384"/>
        <dbReference type="ChEBI" id="CHEBI:78442"/>
        <dbReference type="ChEBI" id="CHEBI:78533"/>
        <dbReference type="ChEBI" id="CHEBI:456215"/>
        <dbReference type="EC" id="6.1.1.11"/>
    </reaction>
</comment>
<keyword evidence="4 12" id="KW-0963">Cytoplasm</keyword>
<dbReference type="HAMAP" id="MF_00176">
    <property type="entry name" value="Ser_tRNA_synth_type1"/>
    <property type="match status" value="1"/>
</dbReference>
<keyword evidence="16" id="KW-1185">Reference proteome</keyword>
<dbReference type="PANTHER" id="PTHR43697">
    <property type="entry name" value="SERYL-TRNA SYNTHETASE"/>
    <property type="match status" value="1"/>
</dbReference>
<organism evidence="15 16">
    <name type="scientific">Rhodanobacter ginsengisoli</name>
    <dbReference type="NCBI Taxonomy" id="418646"/>
    <lineage>
        <taxon>Bacteria</taxon>
        <taxon>Pseudomonadati</taxon>
        <taxon>Pseudomonadota</taxon>
        <taxon>Gammaproteobacteria</taxon>
        <taxon>Lysobacterales</taxon>
        <taxon>Rhodanobacteraceae</taxon>
        <taxon>Rhodanobacter</taxon>
    </lineage>
</organism>
<keyword evidence="7 12" id="KW-0067">ATP-binding</keyword>
<keyword evidence="8 12" id="KW-0648">Protein biosynthesis</keyword>
<evidence type="ECO:0000256" key="13">
    <source>
        <dbReference type="SAM" id="Coils"/>
    </source>
</evidence>
<dbReference type="PIRSF" id="PIRSF001529">
    <property type="entry name" value="Ser-tRNA-synth_IIa"/>
    <property type="match status" value="1"/>
</dbReference>
<evidence type="ECO:0000256" key="5">
    <source>
        <dbReference type="ARBA" id="ARBA00022598"/>
    </source>
</evidence>
<dbReference type="SUPFAM" id="SSF46589">
    <property type="entry name" value="tRNA-binding arm"/>
    <property type="match status" value="1"/>
</dbReference>
<comment type="similarity">
    <text evidence="3 12">Belongs to the class-II aminoacyl-tRNA synthetase family. Type-1 seryl-tRNA synthetase subfamily.</text>
</comment>
<comment type="function">
    <text evidence="12">Catalyzes the attachment of serine to tRNA(Ser). Is also able to aminoacylate tRNA(Sec) with serine, to form the misacylated tRNA L-seryl-tRNA(Sec), which will be further converted into selenocysteinyl-tRNA(Sec).</text>
</comment>
<keyword evidence="9 12" id="KW-0030">Aminoacyl-tRNA synthetase</keyword>
<comment type="caution">
    <text evidence="15">The sequence shown here is derived from an EMBL/GenBank/DDBJ whole genome shotgun (WGS) entry which is preliminary data.</text>
</comment>
<evidence type="ECO:0000256" key="7">
    <source>
        <dbReference type="ARBA" id="ARBA00022840"/>
    </source>
</evidence>
<dbReference type="PANTHER" id="PTHR43697:SF1">
    <property type="entry name" value="SERINE--TRNA LIGASE"/>
    <property type="match status" value="1"/>
</dbReference>
<dbReference type="PROSITE" id="PS50862">
    <property type="entry name" value="AA_TRNA_LIGASE_II"/>
    <property type="match status" value="1"/>
</dbReference>
<keyword evidence="13" id="KW-0175">Coiled coil</keyword>
<comment type="caution">
    <text evidence="12">Lacks conserved residue(s) required for the propagation of feature annotation.</text>
</comment>
<feature type="coiled-coil region" evidence="13">
    <location>
        <begin position="31"/>
        <end position="96"/>
    </location>
</feature>
<dbReference type="Pfam" id="PF00587">
    <property type="entry name" value="tRNA-synt_2b"/>
    <property type="match status" value="1"/>
</dbReference>
<evidence type="ECO:0000313" key="15">
    <source>
        <dbReference type="EMBL" id="MFC5526179.1"/>
    </source>
</evidence>
<dbReference type="InterPro" id="IPR045864">
    <property type="entry name" value="aa-tRNA-synth_II/BPL/LPL"/>
</dbReference>
<sequence length="426" mass="47216">MLDPALLRSRLAETAARLKDTRGFMLDVATLETLESSRKQLAMQTQELQNLRNTRSKAIGQAKGKGEDVAPLMAEVAEMADQLKANEQALAEVQAKLAEIASGIPNIPHESVPIGKDESDNLEVSRWGAPRAFAFAVKDHVELGERHGWLDGDAGAKLSGARFTVLRGQLARLHRAIGQFMLDLHTGEHGYLECNVPVLVNSDSMYGTTQLPKFEEDLFATQVGDTKRYLIPTAEVALTNLVRDTIQDADALPLRFTAHSLCFRAEAGSYGRDTRGMIRQHQFEKVEMVQVARAEDSYAQLEEMVGHAEAVLQKLDLPYRKLLLCTGDMGFQSTKTYDLEVWLPSQQTYREISSCSNCEDFQARRLQARVRNTESGKPELVHTLNGSGLAIGRTLIAVMENYQNDDGSITVPDVLRPYMAGLDRIA</sequence>
<dbReference type="CDD" id="cd00770">
    <property type="entry name" value="SerRS_core"/>
    <property type="match status" value="1"/>
</dbReference>
<dbReference type="NCBIfam" id="TIGR00414">
    <property type="entry name" value="serS"/>
    <property type="match status" value="1"/>
</dbReference>
<comment type="subunit">
    <text evidence="12">Homodimer. The tRNA molecule binds across the dimer.</text>
</comment>
<dbReference type="Proteomes" id="UP001596114">
    <property type="component" value="Unassembled WGS sequence"/>
</dbReference>
<name>A0ABW0QTR0_9GAMM</name>
<comment type="domain">
    <text evidence="12">Consists of two distinct domains, a catalytic core and a N-terminal extension that is involved in tRNA binding.</text>
</comment>
<evidence type="ECO:0000256" key="9">
    <source>
        <dbReference type="ARBA" id="ARBA00023146"/>
    </source>
</evidence>
<dbReference type="PRINTS" id="PR00981">
    <property type="entry name" value="TRNASYNTHSER"/>
</dbReference>
<comment type="pathway">
    <text evidence="2 12">Aminoacyl-tRNA biosynthesis; selenocysteinyl-tRNA(Sec) biosynthesis; L-seryl-tRNA(Sec) from L-serine and tRNA(Sec): step 1/1.</text>
</comment>
<dbReference type="EC" id="6.1.1.11" evidence="12"/>
<comment type="catalytic activity">
    <reaction evidence="11 12">
        <text>tRNA(Ser) + L-serine + ATP = L-seryl-tRNA(Ser) + AMP + diphosphate + H(+)</text>
        <dbReference type="Rhea" id="RHEA:12292"/>
        <dbReference type="Rhea" id="RHEA-COMP:9669"/>
        <dbReference type="Rhea" id="RHEA-COMP:9703"/>
        <dbReference type="ChEBI" id="CHEBI:15378"/>
        <dbReference type="ChEBI" id="CHEBI:30616"/>
        <dbReference type="ChEBI" id="CHEBI:33019"/>
        <dbReference type="ChEBI" id="CHEBI:33384"/>
        <dbReference type="ChEBI" id="CHEBI:78442"/>
        <dbReference type="ChEBI" id="CHEBI:78533"/>
        <dbReference type="ChEBI" id="CHEBI:456215"/>
        <dbReference type="EC" id="6.1.1.11"/>
    </reaction>
</comment>
<dbReference type="InterPro" id="IPR015866">
    <property type="entry name" value="Ser-tRNA-synth_1_N"/>
</dbReference>
<comment type="subcellular location">
    <subcellularLocation>
        <location evidence="1 12">Cytoplasm</location>
    </subcellularLocation>
</comment>
<evidence type="ECO:0000256" key="6">
    <source>
        <dbReference type="ARBA" id="ARBA00022741"/>
    </source>
</evidence>
<evidence type="ECO:0000256" key="2">
    <source>
        <dbReference type="ARBA" id="ARBA00005045"/>
    </source>
</evidence>
<dbReference type="InterPro" id="IPR010978">
    <property type="entry name" value="tRNA-bd_arm"/>
</dbReference>
<dbReference type="RefSeq" id="WP_377319722.1">
    <property type="nucleotide sequence ID" value="NZ_JBHSNF010000002.1"/>
</dbReference>
<dbReference type="Pfam" id="PF02403">
    <property type="entry name" value="Seryl_tRNA_N"/>
    <property type="match status" value="1"/>
</dbReference>
<evidence type="ECO:0000256" key="8">
    <source>
        <dbReference type="ARBA" id="ARBA00022917"/>
    </source>
</evidence>
<evidence type="ECO:0000256" key="1">
    <source>
        <dbReference type="ARBA" id="ARBA00004496"/>
    </source>
</evidence>
<evidence type="ECO:0000256" key="3">
    <source>
        <dbReference type="ARBA" id="ARBA00010728"/>
    </source>
</evidence>
<evidence type="ECO:0000256" key="12">
    <source>
        <dbReference type="HAMAP-Rule" id="MF_00176"/>
    </source>
</evidence>
<feature type="binding site" evidence="12">
    <location>
        <begin position="351"/>
        <end position="354"/>
    </location>
    <ligand>
        <name>ATP</name>
        <dbReference type="ChEBI" id="CHEBI:30616"/>
    </ligand>
</feature>
<feature type="binding site" evidence="12">
    <location>
        <position position="387"/>
    </location>
    <ligand>
        <name>L-serine</name>
        <dbReference type="ChEBI" id="CHEBI:33384"/>
    </ligand>
</feature>
<dbReference type="EMBL" id="JBHSNF010000002">
    <property type="protein sequence ID" value="MFC5526179.1"/>
    <property type="molecule type" value="Genomic_DNA"/>
</dbReference>
<evidence type="ECO:0000256" key="4">
    <source>
        <dbReference type="ARBA" id="ARBA00022490"/>
    </source>
</evidence>
<dbReference type="GO" id="GO:0004828">
    <property type="term" value="F:serine-tRNA ligase activity"/>
    <property type="evidence" value="ECO:0007669"/>
    <property type="project" value="UniProtKB-EC"/>
</dbReference>
<proteinExistence type="inferred from homology"/>
<feature type="domain" description="Aminoacyl-transfer RNA synthetases class-II family profile" evidence="14">
    <location>
        <begin position="139"/>
        <end position="412"/>
    </location>
</feature>
<evidence type="ECO:0000256" key="10">
    <source>
        <dbReference type="ARBA" id="ARBA00047929"/>
    </source>
</evidence>
<keyword evidence="6 12" id="KW-0547">Nucleotide-binding</keyword>
<dbReference type="InterPro" id="IPR033729">
    <property type="entry name" value="SerRS_core"/>
</dbReference>
<feature type="binding site" evidence="12">
    <location>
        <position position="287"/>
    </location>
    <ligand>
        <name>L-serine</name>
        <dbReference type="ChEBI" id="CHEBI:33384"/>
    </ligand>
</feature>
<reference evidence="16" key="1">
    <citation type="journal article" date="2019" name="Int. J. Syst. Evol. Microbiol.">
        <title>The Global Catalogue of Microorganisms (GCM) 10K type strain sequencing project: providing services to taxonomists for standard genome sequencing and annotation.</title>
        <authorList>
            <consortium name="The Broad Institute Genomics Platform"/>
            <consortium name="The Broad Institute Genome Sequencing Center for Infectious Disease"/>
            <person name="Wu L."/>
            <person name="Ma J."/>
        </authorList>
    </citation>
    <scope>NUCLEOTIDE SEQUENCE [LARGE SCALE GENOMIC DNA]</scope>
    <source>
        <strain evidence="16">CGMCC 1.16619</strain>
    </source>
</reference>
<feature type="binding site" evidence="12">
    <location>
        <begin position="233"/>
        <end position="235"/>
    </location>
    <ligand>
        <name>L-serine</name>
        <dbReference type="ChEBI" id="CHEBI:33384"/>
    </ligand>
</feature>
<feature type="binding site" evidence="12">
    <location>
        <begin position="264"/>
        <end position="266"/>
    </location>
    <ligand>
        <name>ATP</name>
        <dbReference type="ChEBI" id="CHEBI:30616"/>
    </ligand>
</feature>
<dbReference type="Gene3D" id="3.30.930.10">
    <property type="entry name" value="Bira Bifunctional Protein, Domain 2"/>
    <property type="match status" value="1"/>
</dbReference>
<dbReference type="InterPro" id="IPR002314">
    <property type="entry name" value="aa-tRNA-synt_IIb"/>
</dbReference>
<protein>
    <recommendedName>
        <fullName evidence="12">Serine--tRNA ligase</fullName>
        <ecNumber evidence="12">6.1.1.11</ecNumber>
    </recommendedName>
    <alternativeName>
        <fullName evidence="12">Seryl-tRNA synthetase</fullName>
        <shortName evidence="12">SerRS</shortName>
    </alternativeName>
    <alternativeName>
        <fullName evidence="12">Seryl-tRNA(Ser/Sec) synthetase</fullName>
    </alternativeName>
</protein>
<evidence type="ECO:0000256" key="11">
    <source>
        <dbReference type="ARBA" id="ARBA00048823"/>
    </source>
</evidence>
<dbReference type="InterPro" id="IPR006195">
    <property type="entry name" value="aa-tRNA-synth_II"/>
</dbReference>
<evidence type="ECO:0000313" key="16">
    <source>
        <dbReference type="Proteomes" id="UP001596114"/>
    </source>
</evidence>
<accession>A0ABW0QTR0</accession>
<dbReference type="SUPFAM" id="SSF55681">
    <property type="entry name" value="Class II aaRS and biotin synthetases"/>
    <property type="match status" value="1"/>
</dbReference>
<dbReference type="Gene3D" id="1.10.287.40">
    <property type="entry name" value="Serine-tRNA synthetase, tRNA binding domain"/>
    <property type="match status" value="1"/>
</dbReference>
<keyword evidence="5 12" id="KW-0436">Ligase</keyword>
<dbReference type="InterPro" id="IPR042103">
    <property type="entry name" value="SerRS_1_N_sf"/>
</dbReference>
<gene>
    <name evidence="12 15" type="primary">serS</name>
    <name evidence="15" type="ORF">ACFPPA_10540</name>
</gene>
<evidence type="ECO:0000259" key="14">
    <source>
        <dbReference type="PROSITE" id="PS50862"/>
    </source>
</evidence>